<feature type="domain" description="CABIT" evidence="2">
    <location>
        <begin position="17"/>
        <end position="251"/>
    </location>
</feature>
<evidence type="ECO:0000259" key="2">
    <source>
        <dbReference type="Pfam" id="PF12736"/>
    </source>
</evidence>
<dbReference type="Proteomes" id="UP001295444">
    <property type="component" value="Chromosome 02"/>
</dbReference>
<feature type="domain" description="CABIT" evidence="2">
    <location>
        <begin position="271"/>
        <end position="495"/>
    </location>
</feature>
<dbReference type="Pfam" id="PF12736">
    <property type="entry name" value="CABIT"/>
    <property type="match status" value="2"/>
</dbReference>
<dbReference type="AlphaFoldDB" id="A0AAD1RDI5"/>
<proteinExistence type="inferred from homology"/>
<dbReference type="GO" id="GO:0005634">
    <property type="term" value="C:nucleus"/>
    <property type="evidence" value="ECO:0007669"/>
    <property type="project" value="TreeGrafter"/>
</dbReference>
<comment type="similarity">
    <text evidence="1">Belongs to the themis family.</text>
</comment>
<evidence type="ECO:0000313" key="4">
    <source>
        <dbReference type="Proteomes" id="UP001295444"/>
    </source>
</evidence>
<accession>A0AAD1RDI5</accession>
<keyword evidence="4" id="KW-1185">Reference proteome</keyword>
<dbReference type="InterPro" id="IPR039671">
    <property type="entry name" value="THEMIS"/>
</dbReference>
<dbReference type="PANTHER" id="PTHR15215:SF1">
    <property type="entry name" value="PROTEIN THEMIS"/>
    <property type="match status" value="1"/>
</dbReference>
<dbReference type="GO" id="GO:0050852">
    <property type="term" value="P:T cell receptor signaling pathway"/>
    <property type="evidence" value="ECO:0007669"/>
    <property type="project" value="TreeGrafter"/>
</dbReference>
<dbReference type="PANTHER" id="PTHR15215">
    <property type="entry name" value="CABIT DOMAIN-CONTAINING PROTEIN"/>
    <property type="match status" value="1"/>
</dbReference>
<sequence length="660" mass="75623">MTTTLKKFIESLDPKTLPRVLQIQSGYYGVTDNECSISTGEVITVTGYKVQKVRAHIHSSEYADTVELPLNFPGLFKIVPDKTSYYSIEEIVKALHVGHTRFGHPGFYSCSNLHVGTVTVCQNEEIIIKSVEDSNGVMSVNCEVFINGERQCFVLPLSYKGEFYEYKDEKIYTLKEITDWKIPKCRKRTVILTDLTKLLELTKLFPNASNAMMTLEPVYEIQALLEFGKDIINLLTDLDIEVLDITQKFDVEYFIQILTTHEIFERTSKEFPMIAEIIEGPLRSHTAYRLLQHGKKIIIHAKYQADRVIASELRSDTANKHFLIPSSYKGRFKRRPRFFPTVYDLNIANRETDNLHVVATKAFQSSHQEFSSVNVGDQFQAKHFQSCKIKSDGKTTIVDALVCAKMENKCCVKSTIPLYVEGGFMEVVHDKRQYYVSELCKDFQLPVNVKVSVRDLFTVAEDILAATSVLQLEEQITDSYLLVSLLDNPKEVWELPVHRVNLTVRLIGNFYGDTYFSPTRTNVEEINEEEYYMLRRYESHVHHPPPRPPKTPVNTSIIENSVISESNQDMISEPRSFNQVVCSLQEKINDETLQQSTEKNISTTTSSNTETDAFVAVSKDVKEHQQMERTVNDVKEQFDSITLRCRPTHQISHENDIPGQ</sequence>
<reference evidence="3" key="1">
    <citation type="submission" date="2022-03" db="EMBL/GenBank/DDBJ databases">
        <authorList>
            <person name="Alioto T."/>
            <person name="Alioto T."/>
            <person name="Gomez Garrido J."/>
        </authorList>
    </citation>
    <scope>NUCLEOTIDE SEQUENCE</scope>
</reference>
<evidence type="ECO:0000313" key="3">
    <source>
        <dbReference type="EMBL" id="CAH2249697.1"/>
    </source>
</evidence>
<organism evidence="3 4">
    <name type="scientific">Pelobates cultripes</name>
    <name type="common">Western spadefoot toad</name>
    <dbReference type="NCBI Taxonomy" id="61616"/>
    <lineage>
        <taxon>Eukaryota</taxon>
        <taxon>Metazoa</taxon>
        <taxon>Chordata</taxon>
        <taxon>Craniata</taxon>
        <taxon>Vertebrata</taxon>
        <taxon>Euteleostomi</taxon>
        <taxon>Amphibia</taxon>
        <taxon>Batrachia</taxon>
        <taxon>Anura</taxon>
        <taxon>Pelobatoidea</taxon>
        <taxon>Pelobatidae</taxon>
        <taxon>Pelobates</taxon>
    </lineage>
</organism>
<protein>
    <submittedName>
        <fullName evidence="3">THEMIS</fullName>
    </submittedName>
</protein>
<name>A0AAD1RDI5_PELCU</name>
<dbReference type="InterPro" id="IPR025946">
    <property type="entry name" value="CABIT_dom"/>
</dbReference>
<dbReference type="EMBL" id="OW240913">
    <property type="protein sequence ID" value="CAH2249697.1"/>
    <property type="molecule type" value="Genomic_DNA"/>
</dbReference>
<gene>
    <name evidence="3" type="ORF">PECUL_23A042540</name>
</gene>
<evidence type="ECO:0000256" key="1">
    <source>
        <dbReference type="ARBA" id="ARBA00006414"/>
    </source>
</evidence>
<dbReference type="GO" id="GO:0005737">
    <property type="term" value="C:cytoplasm"/>
    <property type="evidence" value="ECO:0007669"/>
    <property type="project" value="TreeGrafter"/>
</dbReference>